<reference evidence="3" key="1">
    <citation type="submission" date="2019-08" db="EMBL/GenBank/DDBJ databases">
        <authorList>
            <person name="Kucharzyk K."/>
            <person name="Murdoch R.W."/>
            <person name="Higgins S."/>
            <person name="Loffler F."/>
        </authorList>
    </citation>
    <scope>NUCLEOTIDE SEQUENCE</scope>
</reference>
<dbReference type="InterPro" id="IPR036583">
    <property type="entry name" value="23S_rRNA_IVS_sf"/>
</dbReference>
<dbReference type="InterPro" id="IPR055360">
    <property type="entry name" value="bAvd"/>
</dbReference>
<organism evidence="3">
    <name type="scientific">bioreactor metagenome</name>
    <dbReference type="NCBI Taxonomy" id="1076179"/>
    <lineage>
        <taxon>unclassified sequences</taxon>
        <taxon>metagenomes</taxon>
        <taxon>ecological metagenomes</taxon>
    </lineage>
</organism>
<dbReference type="SUPFAM" id="SSF158446">
    <property type="entry name" value="IVS-encoded protein-like"/>
    <property type="match status" value="1"/>
</dbReference>
<evidence type="ECO:0000256" key="1">
    <source>
        <dbReference type="SAM" id="MobiDB-lite"/>
    </source>
</evidence>
<sequence>MMKQEEVEQEEFEIPDDEEEQQAGEKSIKKQFHVQQRIYDMILYGYPALEQMPKSQKFSLAQDIKHCMDKIMRLCIAANKKYTKKTTLQELDVEVAALKVYLRIAFDLKYLPPKKYEVWSGLVVEVGKMIGGWIRSQREAAQPKKETDEKYLCSDCGEEIPQKAQKYSNEHFGRALCYKCQKKESPKRQGK</sequence>
<feature type="compositionally biased region" description="Acidic residues" evidence="1">
    <location>
        <begin position="7"/>
        <end position="22"/>
    </location>
</feature>
<dbReference type="AlphaFoldDB" id="A0A644YSV1"/>
<dbReference type="NCBIfam" id="NF033474">
    <property type="entry name" value="DivGenRetAVD"/>
    <property type="match status" value="1"/>
</dbReference>
<proteinExistence type="predicted"/>
<feature type="region of interest" description="Disordered" evidence="1">
    <location>
        <begin position="1"/>
        <end position="28"/>
    </location>
</feature>
<evidence type="ECO:0000259" key="2">
    <source>
        <dbReference type="Pfam" id="PF22296"/>
    </source>
</evidence>
<protein>
    <recommendedName>
        <fullName evidence="2">bAvd-like domain-containing protein</fullName>
    </recommendedName>
</protein>
<dbReference type="CDD" id="cd16376">
    <property type="entry name" value="Avd_like"/>
    <property type="match status" value="1"/>
</dbReference>
<feature type="domain" description="bAvd-like" evidence="2">
    <location>
        <begin position="34"/>
        <end position="136"/>
    </location>
</feature>
<name>A0A644YSV1_9ZZZZ</name>
<comment type="caution">
    <text evidence="3">The sequence shown here is derived from an EMBL/GenBank/DDBJ whole genome shotgun (WGS) entry which is preliminary data.</text>
</comment>
<dbReference type="Gene3D" id="1.20.1440.60">
    <property type="entry name" value="23S rRNA-intervening sequence"/>
    <property type="match status" value="1"/>
</dbReference>
<evidence type="ECO:0000313" key="3">
    <source>
        <dbReference type="EMBL" id="MPM29144.1"/>
    </source>
</evidence>
<dbReference type="Pfam" id="PF22296">
    <property type="entry name" value="bAvd"/>
    <property type="match status" value="1"/>
</dbReference>
<accession>A0A644YSV1</accession>
<gene>
    <name evidence="3" type="ORF">SDC9_75684</name>
</gene>
<dbReference type="EMBL" id="VSSQ01005435">
    <property type="protein sequence ID" value="MPM29144.1"/>
    <property type="molecule type" value="Genomic_DNA"/>
</dbReference>